<dbReference type="PANTHER" id="PTHR31642">
    <property type="entry name" value="TRICHOTHECENE 3-O-ACETYLTRANSFERASE"/>
    <property type="match status" value="1"/>
</dbReference>
<name>A0ABM7F0Q4_9ACTN</name>
<reference evidence="2 3" key="2">
    <citation type="journal article" date="2023" name="ChemBioChem">
        <title>Acyltransferase Domain Exchange between Two Independent Type I Polyketide Synthases in the Same Producer Strain of Macrolide Antibiotics.</title>
        <authorList>
            <person name="Kudo F."/>
            <person name="Kishikawa K."/>
            <person name="Tsuboi K."/>
            <person name="Kido T."/>
            <person name="Usui T."/>
            <person name="Hashimoto J."/>
            <person name="Shin-Ya K."/>
            <person name="Miyanaga A."/>
            <person name="Eguchi T."/>
        </authorList>
    </citation>
    <scope>NUCLEOTIDE SEQUENCE [LARGE SCALE GENOMIC DNA]</scope>
    <source>
        <strain evidence="2 3">A-8890</strain>
    </source>
</reference>
<dbReference type="EMBL" id="AP018448">
    <property type="protein sequence ID" value="BBC29277.1"/>
    <property type="molecule type" value="Genomic_DNA"/>
</dbReference>
<keyword evidence="3" id="KW-1185">Reference proteome</keyword>
<dbReference type="RefSeq" id="WP_286247311.1">
    <property type="nucleotide sequence ID" value="NZ_AP018448.1"/>
</dbReference>
<dbReference type="Proteomes" id="UP001321542">
    <property type="component" value="Chromosome"/>
</dbReference>
<protein>
    <submittedName>
        <fullName evidence="2">Uncharacterized protein</fullName>
    </submittedName>
</protein>
<dbReference type="InterPro" id="IPR023213">
    <property type="entry name" value="CAT-like_dom_sf"/>
</dbReference>
<dbReference type="SUPFAM" id="SSF52777">
    <property type="entry name" value="CoA-dependent acyltransferases"/>
    <property type="match status" value="1"/>
</dbReference>
<dbReference type="InterPro" id="IPR050317">
    <property type="entry name" value="Plant_Fungal_Acyltransferase"/>
</dbReference>
<dbReference type="Gene3D" id="3.30.559.10">
    <property type="entry name" value="Chloramphenicol acetyltransferase-like domain"/>
    <property type="match status" value="2"/>
</dbReference>
<proteinExistence type="predicted"/>
<accession>A0ABM7F0Q4</accession>
<dbReference type="Pfam" id="PF02458">
    <property type="entry name" value="Transferase"/>
    <property type="match status" value="1"/>
</dbReference>
<dbReference type="PANTHER" id="PTHR31642:SF310">
    <property type="entry name" value="FATTY ALCOHOL:CAFFEOYL-COA ACYLTRANSFERASE"/>
    <property type="match status" value="1"/>
</dbReference>
<evidence type="ECO:0000313" key="3">
    <source>
        <dbReference type="Proteomes" id="UP001321542"/>
    </source>
</evidence>
<organism evidence="2 3">
    <name type="scientific">Streptomyces graminofaciens</name>
    <dbReference type="NCBI Taxonomy" id="68212"/>
    <lineage>
        <taxon>Bacteria</taxon>
        <taxon>Bacillati</taxon>
        <taxon>Actinomycetota</taxon>
        <taxon>Actinomycetes</taxon>
        <taxon>Kitasatosporales</taxon>
        <taxon>Streptomycetaceae</taxon>
        <taxon>Streptomyces</taxon>
    </lineage>
</organism>
<keyword evidence="1" id="KW-0808">Transferase</keyword>
<reference evidence="2 3" key="1">
    <citation type="journal article" date="2010" name="ChemBioChem">
        <title>Cloning and characterization of the biosynthetic gene cluster of 16-membered macrolide antibiotic FD-891: involvement of a dual functional cytochrome P450 monooxygenase catalyzing epoxidation and hydroxylation.</title>
        <authorList>
            <person name="Kudo F."/>
            <person name="Motegi A."/>
            <person name="Mizoue K."/>
            <person name="Eguchi T."/>
        </authorList>
    </citation>
    <scope>NUCLEOTIDE SEQUENCE [LARGE SCALE GENOMIC DNA]</scope>
    <source>
        <strain evidence="2 3">A-8890</strain>
    </source>
</reference>
<gene>
    <name evidence="2" type="ORF">SGFS_005710</name>
</gene>
<evidence type="ECO:0000256" key="1">
    <source>
        <dbReference type="ARBA" id="ARBA00022679"/>
    </source>
</evidence>
<evidence type="ECO:0000313" key="2">
    <source>
        <dbReference type="EMBL" id="BBC29277.1"/>
    </source>
</evidence>
<sequence>MSGSPRPDGSGTYTGAVRAGHASGKVVRCALADLRVVESSVSVLFYFDRALDEAPLREGLARALAHVPAFAGRLRRRDDALEIVCDDSGATMTTADSGLDLAQAVAEAAVAETDLVERMDPSAAWSGGDPLLKVRLTRLSDGGTALGCTWHHAVGDIRSLMTLMRAWSASVEGSTPPEALVVEDREGYLDDVLPPTGSRQPGYRLLPPADVEQQWAAAYRALQESRNLQIYFSHAEVSRLRRRLSDAAGRELSLTNVLHAHLIDVLRRFHDEPHPDQLLMPVDVRHRLGLPSGVVGNLTGDMFVPCPPDRAPEAVAADIRAALDDFVGSHLNLRALHDFLVEHRTRMKECLQVGLELLPRQKYAVVNSWTGAGLYDISFGTHRPVCVSQSSLPFPWMVLVTEGFDRTGYLCTVGVAADVAERLASEDGRAALHRFREPGDVLPDLAGAVANLL</sequence>